<accession>A0A1E1EZF3</accession>
<dbReference type="PANTHER" id="PTHR42870:SF1">
    <property type="entry name" value="NON-SPECIFIC LIPID-TRANSFER PROTEIN-LIKE 2"/>
    <property type="match status" value="1"/>
</dbReference>
<gene>
    <name evidence="2" type="ORF">SCLO_1006160</name>
</gene>
<dbReference type="Proteomes" id="UP000218272">
    <property type="component" value="Chromosome SCLO_1"/>
</dbReference>
<reference evidence="2 3" key="1">
    <citation type="submission" date="2016-10" db="EMBL/GenBank/DDBJ databases">
        <title>Complete Genome Sequence of the Nonylphenol-Degrading Bacterium Sphingobium cloacae JCM 10874T.</title>
        <authorList>
            <person name="Ootsuka M."/>
            <person name="Nishizawa T."/>
            <person name="Ohta H."/>
        </authorList>
    </citation>
    <scope>NUCLEOTIDE SEQUENCE [LARGE SCALE GENOMIC DNA]</scope>
    <source>
        <strain evidence="2 3">JCM 10874</strain>
    </source>
</reference>
<dbReference type="GO" id="GO:0003988">
    <property type="term" value="F:acetyl-CoA C-acyltransferase activity"/>
    <property type="evidence" value="ECO:0007669"/>
    <property type="project" value="UniProtKB-ARBA"/>
</dbReference>
<organism evidence="2 3">
    <name type="scientific">Sphingobium cloacae</name>
    <dbReference type="NCBI Taxonomy" id="120107"/>
    <lineage>
        <taxon>Bacteria</taxon>
        <taxon>Pseudomonadati</taxon>
        <taxon>Pseudomonadota</taxon>
        <taxon>Alphaproteobacteria</taxon>
        <taxon>Sphingomonadales</taxon>
        <taxon>Sphingomonadaceae</taxon>
        <taxon>Sphingobium</taxon>
    </lineage>
</organism>
<evidence type="ECO:0000259" key="1">
    <source>
        <dbReference type="Pfam" id="PF22691"/>
    </source>
</evidence>
<keyword evidence="3" id="KW-1185">Reference proteome</keyword>
<feature type="domain" description="Thiolase C-terminal" evidence="1">
    <location>
        <begin position="270"/>
        <end position="388"/>
    </location>
</feature>
<dbReference type="SUPFAM" id="SSF53901">
    <property type="entry name" value="Thiolase-like"/>
    <property type="match status" value="2"/>
</dbReference>
<dbReference type="PANTHER" id="PTHR42870">
    <property type="entry name" value="ACETYL-COA C-ACETYLTRANSFERASE"/>
    <property type="match status" value="1"/>
</dbReference>
<dbReference type="InterPro" id="IPR016039">
    <property type="entry name" value="Thiolase-like"/>
</dbReference>
<dbReference type="InterPro" id="IPR055140">
    <property type="entry name" value="Thiolase_C_2"/>
</dbReference>
<dbReference type="AlphaFoldDB" id="A0A1E1EZF3"/>
<dbReference type="KEGG" id="sclo:SCLO_1006160"/>
<dbReference type="InterPro" id="IPR002155">
    <property type="entry name" value="Thiolase"/>
</dbReference>
<proteinExistence type="predicted"/>
<evidence type="ECO:0000313" key="2">
    <source>
        <dbReference type="EMBL" id="BAV63656.1"/>
    </source>
</evidence>
<dbReference type="EMBL" id="AP017655">
    <property type="protein sequence ID" value="BAV63656.1"/>
    <property type="molecule type" value="Genomic_DNA"/>
</dbReference>
<evidence type="ECO:0000313" key="3">
    <source>
        <dbReference type="Proteomes" id="UP000218272"/>
    </source>
</evidence>
<dbReference type="PIRSF" id="PIRSF000429">
    <property type="entry name" value="Ac-CoA_Ac_transf"/>
    <property type="match status" value="1"/>
</dbReference>
<sequence length="395" mass="42246">MWAHSGKVAVAGVGYSPLERRSGKSLAALTVQACDAALTDAGLIRADLDGIATSPTMPRYGGKKGVDEGIDVVTPWYLSDLLGISGHVAWTGSTNSMVTQSLIDGALAIAAGLCHHVIVYRALHVPDGRYVNFDTVHAVGTDQYLAPYGFNMPPAWAAIVMRRYFELYGYERADFARYIADNRANAQLNPNAFWRGKPIAPEDYLNARMIADPMSILDCDIPVDGCCALILTSTDRARDLRQPPALLTGFAASTRHGAGGTPMNLEDMWEGARETAGRLWTTTGLSPADMSTAQLYDGFSPLVLTWLEGMGFCKQGEALAFLRKGHGTLTGCLPINTGGGALGEGRLHGMTQLAEAVMQVTDRAGERQVPGAHHALATISNGLVKSTAFIFSRDD</sequence>
<dbReference type="CDD" id="cd00829">
    <property type="entry name" value="SCP-x_thiolase"/>
    <property type="match status" value="1"/>
</dbReference>
<name>A0A1E1EZF3_9SPHN</name>
<protein>
    <recommendedName>
        <fullName evidence="1">Thiolase C-terminal domain-containing protein</fullName>
    </recommendedName>
</protein>
<dbReference type="Gene3D" id="3.40.47.10">
    <property type="match status" value="1"/>
</dbReference>
<dbReference type="Pfam" id="PF22691">
    <property type="entry name" value="Thiolase_C_1"/>
    <property type="match status" value="1"/>
</dbReference>